<evidence type="ECO:0000256" key="2">
    <source>
        <dbReference type="ARBA" id="ARBA00022692"/>
    </source>
</evidence>
<evidence type="ECO:0000313" key="6">
    <source>
        <dbReference type="EMBL" id="AFU67239.1"/>
    </source>
</evidence>
<dbReference type="eggNOG" id="ENOG5032T0R">
    <property type="taxonomic scope" value="Bacteria"/>
</dbReference>
<keyword evidence="4 5" id="KW-0472">Membrane</keyword>
<sequence length="122" mass="13426">MDIFIIILKIIIIIGILNVWLLRFNTKTEWRGNGASNMNEEFSNYGLPSWFVPVIGFLKIGFAALLVISIFKTDANLGLIGAVGMGVLMIGAIGMHVKIKDTLKRSLPAFLMLVMSAIIALF</sequence>
<dbReference type="STRING" id="313595.P700755_000183"/>
<dbReference type="OrthoDB" id="1493324at2"/>
<evidence type="ECO:0000256" key="3">
    <source>
        <dbReference type="ARBA" id="ARBA00022989"/>
    </source>
</evidence>
<evidence type="ECO:0000256" key="4">
    <source>
        <dbReference type="ARBA" id="ARBA00023136"/>
    </source>
</evidence>
<feature type="transmembrane region" description="Helical" evidence="5">
    <location>
        <begin position="77"/>
        <end position="95"/>
    </location>
</feature>
<dbReference type="KEGG" id="ptq:P700755_000183"/>
<accession>K4I9Y9</accession>
<comment type="subcellular location">
    <subcellularLocation>
        <location evidence="1">Membrane</location>
        <topology evidence="1">Multi-pass membrane protein</topology>
    </subcellularLocation>
</comment>
<proteinExistence type="predicted"/>
<feature type="transmembrane region" description="Helical" evidence="5">
    <location>
        <begin position="6"/>
        <end position="24"/>
    </location>
</feature>
<evidence type="ECO:0000256" key="5">
    <source>
        <dbReference type="SAM" id="Phobius"/>
    </source>
</evidence>
<evidence type="ECO:0000256" key="1">
    <source>
        <dbReference type="ARBA" id="ARBA00004141"/>
    </source>
</evidence>
<keyword evidence="7" id="KW-1185">Reference proteome</keyword>
<dbReference type="InterPro" id="IPR032808">
    <property type="entry name" value="DoxX"/>
</dbReference>
<evidence type="ECO:0000313" key="7">
    <source>
        <dbReference type="Proteomes" id="UP000008514"/>
    </source>
</evidence>
<keyword evidence="2 5" id="KW-0812">Transmembrane</keyword>
<dbReference type="HOGENOM" id="CLU_161205_0_0_10"/>
<keyword evidence="3 5" id="KW-1133">Transmembrane helix</keyword>
<protein>
    <submittedName>
        <fullName evidence="6">DoxX_2 family protein</fullName>
    </submittedName>
</protein>
<name>K4I9Y9_PSYTT</name>
<feature type="transmembrane region" description="Helical" evidence="5">
    <location>
        <begin position="102"/>
        <end position="121"/>
    </location>
</feature>
<reference evidence="6" key="1">
    <citation type="submission" date="2006-03" db="EMBL/GenBank/DDBJ databases">
        <authorList>
            <person name="Bowman J."/>
            <person name="Ferriera S."/>
            <person name="Johnson J."/>
            <person name="Kravitz S."/>
            <person name="Halpern A."/>
            <person name="Remington K."/>
            <person name="Beeson K."/>
            <person name="Tran B."/>
            <person name="Rogers Y.-H."/>
            <person name="Friedman R."/>
            <person name="Venter J.C."/>
        </authorList>
    </citation>
    <scope>NUCLEOTIDE SEQUENCE [LARGE SCALE GENOMIC DNA]</scope>
    <source>
        <strain evidence="6">ATCC 700755</strain>
    </source>
</reference>
<dbReference type="Proteomes" id="UP000008514">
    <property type="component" value="Chromosome"/>
</dbReference>
<feature type="transmembrane region" description="Helical" evidence="5">
    <location>
        <begin position="45"/>
        <end position="71"/>
    </location>
</feature>
<organism evidence="6 7">
    <name type="scientific">Psychroflexus torquis (strain ATCC 700755 / CIP 106069 / ACAM 623)</name>
    <dbReference type="NCBI Taxonomy" id="313595"/>
    <lineage>
        <taxon>Bacteria</taxon>
        <taxon>Pseudomonadati</taxon>
        <taxon>Bacteroidota</taxon>
        <taxon>Flavobacteriia</taxon>
        <taxon>Flavobacteriales</taxon>
        <taxon>Flavobacteriaceae</taxon>
        <taxon>Psychroflexus</taxon>
    </lineage>
</organism>
<reference evidence="6" key="2">
    <citation type="submission" date="2012-09" db="EMBL/GenBank/DDBJ databases">
        <title>The complete sequence of Psychroflexus torquis an extreme psychrophile from sea-ice that is stimulated by light.</title>
        <authorList>
            <person name="Feng S."/>
            <person name="Powell S.M."/>
            <person name="Bowman J.P."/>
        </authorList>
    </citation>
    <scope>NUCLEOTIDE SEQUENCE [LARGE SCALE GENOMIC DNA]</scope>
    <source>
        <strain evidence="6">ATCC 700755</strain>
    </source>
</reference>
<dbReference type="AlphaFoldDB" id="K4I9Y9"/>
<dbReference type="EMBL" id="CP003879">
    <property type="protein sequence ID" value="AFU67239.1"/>
    <property type="molecule type" value="Genomic_DNA"/>
</dbReference>
<dbReference type="RefSeq" id="WP_015022859.1">
    <property type="nucleotide sequence ID" value="NC_018721.1"/>
</dbReference>
<dbReference type="GO" id="GO:0016020">
    <property type="term" value="C:membrane"/>
    <property type="evidence" value="ECO:0007669"/>
    <property type="project" value="UniProtKB-SubCell"/>
</dbReference>
<dbReference type="Pfam" id="PF13564">
    <property type="entry name" value="DoxX_2"/>
    <property type="match status" value="1"/>
</dbReference>
<gene>
    <name evidence="6" type="ordered locus">P700755_000183</name>
</gene>